<dbReference type="PANTHER" id="PTHR13042">
    <property type="entry name" value="UBIQUITIN-LIKE PROTEIN 5"/>
    <property type="match status" value="1"/>
</dbReference>
<dbReference type="PROSITE" id="PS50053">
    <property type="entry name" value="UBIQUITIN_2"/>
    <property type="match status" value="1"/>
</dbReference>
<evidence type="ECO:0000259" key="2">
    <source>
        <dbReference type="PROSITE" id="PS50053"/>
    </source>
</evidence>
<reference evidence="3 4" key="1">
    <citation type="submission" date="2016-05" db="EMBL/GenBank/DDBJ databases">
        <title>First whole genome sequencing of Entamoeba histolytica HM1:IMSS-clone-6.</title>
        <authorList>
            <person name="Mukherjee Avik.K."/>
            <person name="Izumyama S."/>
            <person name="Nakada-Tsukui K."/>
            <person name="Nozaki T."/>
        </authorList>
    </citation>
    <scope>NUCLEOTIDE SEQUENCE [LARGE SCALE GENOMIC DNA]</scope>
    <source>
        <strain evidence="3 4">HM1:IMSS clone 6</strain>
    </source>
</reference>
<name>A0A5K1UPA4_ENTHI</name>
<dbReference type="VEuPathDB" id="AmoebaDB:EHI_090010"/>
<accession>A0A5K1UPA4</accession>
<keyword evidence="1" id="KW-0833">Ubl conjugation pathway</keyword>
<comment type="caution">
    <text evidence="3">The sequence shown here is derived from an EMBL/GenBank/DDBJ whole genome shotgun (WGS) entry which is preliminary data.</text>
</comment>
<dbReference type="Gene3D" id="3.10.20.90">
    <property type="entry name" value="Phosphatidylinositol 3-kinase Catalytic Subunit, Chain A, domain 1"/>
    <property type="match status" value="1"/>
</dbReference>
<proteinExistence type="predicted"/>
<dbReference type="CDD" id="cd01791">
    <property type="entry name" value="Ubl_UBL5"/>
    <property type="match status" value="1"/>
</dbReference>
<dbReference type="SUPFAM" id="SSF54236">
    <property type="entry name" value="Ubiquitin-like"/>
    <property type="match status" value="1"/>
</dbReference>
<evidence type="ECO:0000313" key="4">
    <source>
        <dbReference type="Proteomes" id="UP000078387"/>
    </source>
</evidence>
<feature type="domain" description="Ubiquitin-like" evidence="2">
    <location>
        <begin position="8"/>
        <end position="79"/>
    </location>
</feature>
<dbReference type="Proteomes" id="UP000078387">
    <property type="component" value="Unassembled WGS sequence"/>
</dbReference>
<dbReference type="VEuPathDB" id="AmoebaDB:KM1_332520"/>
<dbReference type="OMA" id="GMSLEMQ"/>
<evidence type="ECO:0000313" key="3">
    <source>
        <dbReference type="EMBL" id="GAT98600.1"/>
    </source>
</evidence>
<dbReference type="InterPro" id="IPR039732">
    <property type="entry name" value="Hub1/Ubl5"/>
</dbReference>
<dbReference type="InterPro" id="IPR000626">
    <property type="entry name" value="Ubiquitin-like_dom"/>
</dbReference>
<protein>
    <submittedName>
        <fullName evidence="3">Ubiquitin-like protein 5 putative</fullName>
    </submittedName>
</protein>
<dbReference type="VEuPathDB" id="AmoebaDB:EHI5A_159530"/>
<evidence type="ECO:0000256" key="1">
    <source>
        <dbReference type="ARBA" id="ARBA00022786"/>
    </source>
</evidence>
<dbReference type="AlphaFoldDB" id="A0A5K1UPA4"/>
<gene>
    <name evidence="3" type="ORF">CL6EHI_090010</name>
</gene>
<organism evidence="3 4">
    <name type="scientific">Entamoeba histolytica</name>
    <dbReference type="NCBI Taxonomy" id="5759"/>
    <lineage>
        <taxon>Eukaryota</taxon>
        <taxon>Amoebozoa</taxon>
        <taxon>Evosea</taxon>
        <taxon>Archamoebae</taxon>
        <taxon>Mastigamoebida</taxon>
        <taxon>Entamoebidae</taxon>
        <taxon>Entamoeba</taxon>
    </lineage>
</organism>
<dbReference type="InterPro" id="IPR029071">
    <property type="entry name" value="Ubiquitin-like_domsf"/>
</dbReference>
<dbReference type="EMBL" id="BDEQ01000001">
    <property type="protein sequence ID" value="GAT98600.1"/>
    <property type="molecule type" value="Genomic_DNA"/>
</dbReference>
<sequence length="79" mass="9056">MTGEGKMIEVILNDRLGKKFRVKVHEDDTVMDLKIVAGAKTGTRPDKIKIQRGNNVYQDHISLESYEVVDGMSLEMYYH</sequence>